<accession>A0ABD5YTV9</accession>
<proteinExistence type="inferred from homology"/>
<keyword evidence="3" id="KW-0547">Nucleotide-binding</keyword>
<dbReference type="PANTHER" id="PTHR42711">
    <property type="entry name" value="ABC TRANSPORTER ATP-BINDING PROTEIN"/>
    <property type="match status" value="1"/>
</dbReference>
<feature type="domain" description="ABC transporter" evidence="5">
    <location>
        <begin position="4"/>
        <end position="228"/>
    </location>
</feature>
<evidence type="ECO:0000256" key="4">
    <source>
        <dbReference type="ARBA" id="ARBA00022840"/>
    </source>
</evidence>
<dbReference type="InterPro" id="IPR027417">
    <property type="entry name" value="P-loop_NTPase"/>
</dbReference>
<dbReference type="SUPFAM" id="SSF52540">
    <property type="entry name" value="P-loop containing nucleoside triphosphate hydrolases"/>
    <property type="match status" value="1"/>
</dbReference>
<dbReference type="Pfam" id="PF00005">
    <property type="entry name" value="ABC_tran"/>
    <property type="match status" value="1"/>
</dbReference>
<gene>
    <name evidence="6" type="ORF">ACFQL7_24910</name>
</gene>
<dbReference type="InterPro" id="IPR050763">
    <property type="entry name" value="ABC_transporter_ATP-binding"/>
</dbReference>
<evidence type="ECO:0000256" key="3">
    <source>
        <dbReference type="ARBA" id="ARBA00022741"/>
    </source>
</evidence>
<keyword evidence="4 6" id="KW-0067">ATP-binding</keyword>
<organism evidence="6 7">
    <name type="scientific">Halocatena marina</name>
    <dbReference type="NCBI Taxonomy" id="2934937"/>
    <lineage>
        <taxon>Archaea</taxon>
        <taxon>Methanobacteriati</taxon>
        <taxon>Methanobacteriota</taxon>
        <taxon>Stenosarchaea group</taxon>
        <taxon>Halobacteria</taxon>
        <taxon>Halobacteriales</taxon>
        <taxon>Natronomonadaceae</taxon>
        <taxon>Halocatena</taxon>
    </lineage>
</organism>
<dbReference type="PANTHER" id="PTHR42711:SF5">
    <property type="entry name" value="ABC TRANSPORTER ATP-BINDING PROTEIN NATA"/>
    <property type="match status" value="1"/>
</dbReference>
<comment type="similarity">
    <text evidence="1">Belongs to the ABC transporter superfamily.</text>
</comment>
<sequence length="306" mass="33743">MAAIKVKDLTKDYGSVPGVDSLSFTVDNGEIFGFLGPNGSGKTTTIRTLLGLLTPTAGTATILGADVREENALIEAKRRIGYLPADLGFNDDVTGTQVLEYHASVKGDSRRTGLLDVFTPPLDQQIREYSTGNKQLLGIIQAFMHDPDLVIMDEPTSGLDPLNQAQFNEFINAERERGTTIFFSSHVLSEVRRVCDRVGILRDGRLVGLENMEALLERGGKRVHVRVADGSNVDLTATDGVFDRTTIGDEQQFTYAGDYTTLIRQLADYQIHDIEITEPPLEDIFMHYYGERKGEPSTGQREEANV</sequence>
<dbReference type="AlphaFoldDB" id="A0ABD5YTV9"/>
<evidence type="ECO:0000256" key="2">
    <source>
        <dbReference type="ARBA" id="ARBA00022448"/>
    </source>
</evidence>
<dbReference type="SMART" id="SM00382">
    <property type="entry name" value="AAA"/>
    <property type="match status" value="1"/>
</dbReference>
<name>A0ABD5YTV9_9EURY</name>
<dbReference type="CDD" id="cd03230">
    <property type="entry name" value="ABC_DR_subfamily_A"/>
    <property type="match status" value="1"/>
</dbReference>
<dbReference type="Proteomes" id="UP001596417">
    <property type="component" value="Unassembled WGS sequence"/>
</dbReference>
<dbReference type="GO" id="GO:0005524">
    <property type="term" value="F:ATP binding"/>
    <property type="evidence" value="ECO:0007669"/>
    <property type="project" value="UniProtKB-KW"/>
</dbReference>
<keyword evidence="7" id="KW-1185">Reference proteome</keyword>
<protein>
    <submittedName>
        <fullName evidence="6">ATP-binding cassette domain-containing protein</fullName>
    </submittedName>
</protein>
<keyword evidence="2" id="KW-0813">Transport</keyword>
<evidence type="ECO:0000313" key="6">
    <source>
        <dbReference type="EMBL" id="MFC7192726.1"/>
    </source>
</evidence>
<comment type="caution">
    <text evidence="6">The sequence shown here is derived from an EMBL/GenBank/DDBJ whole genome shotgun (WGS) entry which is preliminary data.</text>
</comment>
<evidence type="ECO:0000313" key="7">
    <source>
        <dbReference type="Proteomes" id="UP001596417"/>
    </source>
</evidence>
<dbReference type="InterPro" id="IPR003439">
    <property type="entry name" value="ABC_transporter-like_ATP-bd"/>
</dbReference>
<dbReference type="Gene3D" id="3.40.50.300">
    <property type="entry name" value="P-loop containing nucleotide triphosphate hydrolases"/>
    <property type="match status" value="1"/>
</dbReference>
<dbReference type="InterPro" id="IPR003593">
    <property type="entry name" value="AAA+_ATPase"/>
</dbReference>
<dbReference type="GeneID" id="76202427"/>
<evidence type="ECO:0000259" key="5">
    <source>
        <dbReference type="PROSITE" id="PS50893"/>
    </source>
</evidence>
<dbReference type="RefSeq" id="WP_264556711.1">
    <property type="nucleotide sequence ID" value="NZ_CP109981.1"/>
</dbReference>
<reference evidence="6 7" key="1">
    <citation type="journal article" date="2019" name="Int. J. Syst. Evol. Microbiol.">
        <title>The Global Catalogue of Microorganisms (GCM) 10K type strain sequencing project: providing services to taxonomists for standard genome sequencing and annotation.</title>
        <authorList>
            <consortium name="The Broad Institute Genomics Platform"/>
            <consortium name="The Broad Institute Genome Sequencing Center for Infectious Disease"/>
            <person name="Wu L."/>
            <person name="Ma J."/>
        </authorList>
    </citation>
    <scope>NUCLEOTIDE SEQUENCE [LARGE SCALE GENOMIC DNA]</scope>
    <source>
        <strain evidence="6 7">RDMS1</strain>
    </source>
</reference>
<evidence type="ECO:0000256" key="1">
    <source>
        <dbReference type="ARBA" id="ARBA00005417"/>
    </source>
</evidence>
<dbReference type="EMBL" id="JBHTAX010000005">
    <property type="protein sequence ID" value="MFC7192726.1"/>
    <property type="molecule type" value="Genomic_DNA"/>
</dbReference>
<dbReference type="PROSITE" id="PS50893">
    <property type="entry name" value="ABC_TRANSPORTER_2"/>
    <property type="match status" value="1"/>
</dbReference>